<feature type="domain" description="Alcohol dehydrogenase-like N-terminal" evidence="7">
    <location>
        <begin position="25"/>
        <end position="149"/>
    </location>
</feature>
<evidence type="ECO:0000256" key="2">
    <source>
        <dbReference type="ARBA" id="ARBA00008072"/>
    </source>
</evidence>
<comment type="cofactor">
    <cofactor evidence="1">
        <name>Zn(2+)</name>
        <dbReference type="ChEBI" id="CHEBI:29105"/>
    </cofactor>
</comment>
<keyword evidence="5" id="KW-0560">Oxidoreductase</keyword>
<dbReference type="InterPro" id="IPR013154">
    <property type="entry name" value="ADH-like_N"/>
</dbReference>
<gene>
    <name evidence="8" type="ORF">GCM10023081_25850</name>
</gene>
<dbReference type="Pfam" id="PF08240">
    <property type="entry name" value="ADH_N"/>
    <property type="match status" value="1"/>
</dbReference>
<evidence type="ECO:0000259" key="6">
    <source>
        <dbReference type="Pfam" id="PF00107"/>
    </source>
</evidence>
<evidence type="ECO:0000256" key="3">
    <source>
        <dbReference type="ARBA" id="ARBA00022723"/>
    </source>
</evidence>
<evidence type="ECO:0000313" key="9">
    <source>
        <dbReference type="Proteomes" id="UP001500752"/>
    </source>
</evidence>
<dbReference type="Gene3D" id="3.90.180.10">
    <property type="entry name" value="Medium-chain alcohol dehydrogenases, catalytic domain"/>
    <property type="match status" value="1"/>
</dbReference>
<dbReference type="PANTHER" id="PTHR43350:SF19">
    <property type="entry name" value="D-GULOSIDE 3-DEHYDROGENASE"/>
    <property type="match status" value="1"/>
</dbReference>
<dbReference type="PANTHER" id="PTHR43350">
    <property type="entry name" value="NAD-DEPENDENT ALCOHOL DEHYDROGENASE"/>
    <property type="match status" value="1"/>
</dbReference>
<dbReference type="Pfam" id="PF00107">
    <property type="entry name" value="ADH_zinc_N"/>
    <property type="match status" value="1"/>
</dbReference>
<dbReference type="RefSeq" id="WP_345151300.1">
    <property type="nucleotide sequence ID" value="NZ_BAABEO010000017.1"/>
</dbReference>
<evidence type="ECO:0000313" key="8">
    <source>
        <dbReference type="EMBL" id="GAA3687328.1"/>
    </source>
</evidence>
<accession>A0ABP7CFH2</accession>
<reference evidence="9" key="1">
    <citation type="journal article" date="2019" name="Int. J. Syst. Evol. Microbiol.">
        <title>The Global Catalogue of Microorganisms (GCM) 10K type strain sequencing project: providing services to taxonomists for standard genome sequencing and annotation.</title>
        <authorList>
            <consortium name="The Broad Institute Genomics Platform"/>
            <consortium name="The Broad Institute Genome Sequencing Center for Infectious Disease"/>
            <person name="Wu L."/>
            <person name="Ma J."/>
        </authorList>
    </citation>
    <scope>NUCLEOTIDE SEQUENCE [LARGE SCALE GENOMIC DNA]</scope>
    <source>
        <strain evidence="9">JCM 30742</strain>
    </source>
</reference>
<evidence type="ECO:0000256" key="5">
    <source>
        <dbReference type="ARBA" id="ARBA00023002"/>
    </source>
</evidence>
<dbReference type="InterPro" id="IPR011032">
    <property type="entry name" value="GroES-like_sf"/>
</dbReference>
<dbReference type="Gene3D" id="3.40.50.720">
    <property type="entry name" value="NAD(P)-binding Rossmann-like Domain"/>
    <property type="match status" value="1"/>
</dbReference>
<sequence length="361" mass="37759">MRAAVLREFNLPISVEEVELLDPDPDRVLVRTKASPFCSTDVTSFHGNLGKIPPTILGHASAGEVIEVGSRVAGIKPGQRVIVPGTPECGTCYYCGIGRPDQCSELFDLGGIYPDVARTAEGQLVSAAGCVGGYAEIMNVSKNQVFPVESDLPYDVLALLGCGITTGVGSVFNVAKVQPGDSVAVVGCGHLGLWAVQAARLAGAARIIAIEPLADRRALAGELGATDLVDPSLQDAVAAVKSATAGRGADVVIEAAGAPEAQRLALEVSRRAGTVVYSGVDHGTAEVTLPQIPLAVQSRQLVSTQNGNVRMRRDLPRYIGLLERGLLDASPIITSRYALDEINLALKKSETRDDLSGVIVF</sequence>
<protein>
    <submittedName>
        <fullName evidence="8">Zn-dependent alcohol dehydrogenase</fullName>
    </submittedName>
</protein>
<evidence type="ECO:0000256" key="4">
    <source>
        <dbReference type="ARBA" id="ARBA00022833"/>
    </source>
</evidence>
<name>A0ABP7CFH2_9MICC</name>
<feature type="domain" description="Alcohol dehydrogenase-like C-terminal" evidence="6">
    <location>
        <begin position="191"/>
        <end position="322"/>
    </location>
</feature>
<evidence type="ECO:0000256" key="1">
    <source>
        <dbReference type="ARBA" id="ARBA00001947"/>
    </source>
</evidence>
<evidence type="ECO:0000259" key="7">
    <source>
        <dbReference type="Pfam" id="PF08240"/>
    </source>
</evidence>
<dbReference type="SUPFAM" id="SSF51735">
    <property type="entry name" value="NAD(P)-binding Rossmann-fold domains"/>
    <property type="match status" value="1"/>
</dbReference>
<comment type="caution">
    <text evidence="8">The sequence shown here is derived from an EMBL/GenBank/DDBJ whole genome shotgun (WGS) entry which is preliminary data.</text>
</comment>
<dbReference type="SUPFAM" id="SSF50129">
    <property type="entry name" value="GroES-like"/>
    <property type="match status" value="1"/>
</dbReference>
<organism evidence="8 9">
    <name type="scientific">Arthrobacter ginkgonis</name>
    <dbReference type="NCBI Taxonomy" id="1630594"/>
    <lineage>
        <taxon>Bacteria</taxon>
        <taxon>Bacillati</taxon>
        <taxon>Actinomycetota</taxon>
        <taxon>Actinomycetes</taxon>
        <taxon>Micrococcales</taxon>
        <taxon>Micrococcaceae</taxon>
        <taxon>Arthrobacter</taxon>
    </lineage>
</organism>
<keyword evidence="9" id="KW-1185">Reference proteome</keyword>
<keyword evidence="4" id="KW-0862">Zinc</keyword>
<dbReference type="Proteomes" id="UP001500752">
    <property type="component" value="Unassembled WGS sequence"/>
</dbReference>
<dbReference type="EMBL" id="BAABEO010000017">
    <property type="protein sequence ID" value="GAA3687328.1"/>
    <property type="molecule type" value="Genomic_DNA"/>
</dbReference>
<dbReference type="InterPro" id="IPR036291">
    <property type="entry name" value="NAD(P)-bd_dom_sf"/>
</dbReference>
<dbReference type="InterPro" id="IPR013149">
    <property type="entry name" value="ADH-like_C"/>
</dbReference>
<comment type="similarity">
    <text evidence="2">Belongs to the zinc-containing alcohol dehydrogenase family.</text>
</comment>
<keyword evidence="3" id="KW-0479">Metal-binding</keyword>
<proteinExistence type="inferred from homology"/>